<feature type="domain" description="Ig-like" evidence="12">
    <location>
        <begin position="1171"/>
        <end position="1262"/>
    </location>
</feature>
<dbReference type="FunFam" id="2.60.40.10:FF:000017">
    <property type="entry name" value="Down syndrome cell adhesion molecule b"/>
    <property type="match status" value="29"/>
</dbReference>
<proteinExistence type="predicted"/>
<dbReference type="Pfam" id="PF25059">
    <property type="entry name" value="FN3_DSCAM-DSCAML_C"/>
    <property type="match status" value="1"/>
</dbReference>
<feature type="compositionally biased region" description="Basic and acidic residues" evidence="10">
    <location>
        <begin position="4335"/>
        <end position="4346"/>
    </location>
</feature>
<keyword evidence="7 11" id="KW-0472">Membrane</keyword>
<feature type="compositionally biased region" description="Low complexity" evidence="10">
    <location>
        <begin position="4078"/>
        <end position="4090"/>
    </location>
</feature>
<feature type="compositionally biased region" description="Low complexity" evidence="10">
    <location>
        <begin position="4194"/>
        <end position="4207"/>
    </location>
</feature>
<dbReference type="PROSITE" id="PS50853">
    <property type="entry name" value="FN3"/>
    <property type="match status" value="6"/>
</dbReference>
<feature type="region of interest" description="Disordered" evidence="10">
    <location>
        <begin position="4074"/>
        <end position="4135"/>
    </location>
</feature>
<feature type="domain" description="Ig-like" evidence="12">
    <location>
        <begin position="976"/>
        <end position="1068"/>
    </location>
</feature>
<feature type="domain" description="Ig-like" evidence="12">
    <location>
        <begin position="1829"/>
        <end position="1920"/>
    </location>
</feature>
<dbReference type="Pfam" id="PF07679">
    <property type="entry name" value="I-set"/>
    <property type="match status" value="9"/>
</dbReference>
<dbReference type="EMBL" id="JXJN01007386">
    <property type="status" value="NOT_ANNOTATED_CDS"/>
    <property type="molecule type" value="Genomic_DNA"/>
</dbReference>
<feature type="domain" description="Ig-like" evidence="12">
    <location>
        <begin position="102"/>
        <end position="193"/>
    </location>
</feature>
<dbReference type="Pfam" id="PF12355">
    <property type="entry name" value="Dscam_C"/>
    <property type="match status" value="1"/>
</dbReference>
<dbReference type="InterPro" id="IPR003598">
    <property type="entry name" value="Ig_sub2"/>
</dbReference>
<feature type="domain" description="Ig-like" evidence="12">
    <location>
        <begin position="379"/>
        <end position="471"/>
    </location>
</feature>
<feature type="domain" description="Ig-like" evidence="12">
    <location>
        <begin position="2456"/>
        <end position="2549"/>
    </location>
</feature>
<dbReference type="SMART" id="SM00409">
    <property type="entry name" value="IG"/>
    <property type="match status" value="33"/>
</dbReference>
<evidence type="ECO:0000256" key="4">
    <source>
        <dbReference type="ARBA" id="ARBA00022737"/>
    </source>
</evidence>
<feature type="region of interest" description="Disordered" evidence="10">
    <location>
        <begin position="4151"/>
        <end position="4258"/>
    </location>
</feature>
<feature type="domain" description="Ig-like" evidence="12">
    <location>
        <begin position="1925"/>
        <end position="2012"/>
    </location>
</feature>
<sequence length="4346" mass="477679">MCKVLPQIVPFEFGEESVNELEMVSASCTVNKGDLPLDVAWLKNGGRIYTNDGVVVTKTSLRMSVLTIESVRARHAGNYTCVATNNAGVTKYWTLLRVNVLPQIIPFDFGEESINELDMVSASCTVNKGDLPMDIYWTKNGGRLYTNDGLVVMRNSPRLSVLSLESVRARHAGNYTCVATNNAGVTKQSSLLAVNVLPQMLPFNFGEDIVNEMDMVSAYCTVNKGDLPMDIHWTKNGGRLFTNDGIVVTRNSPRISVLNIESVRARHSGNYSCIATNGAVPPQIIPFAFGEEPVNTGENAGLQCMIQKGDIPINIKWTLNSRPIVNGEEGITILKLSPKTSILNIANVGQHHRGLFKCIAENKAGSAFHTSELKVNVPPQIITFSFGDEALNVGDMFGAQCMASKGDLPLNIHWTLNSQPIVDGKDGFILLRLNPRTSSLNINFLESKHRGVYQCIANNKAGFTIHSADLKIEVSHGHIGGSIGLVTIMPPQISPFDFGEETLNRGEVASVTCMVTKGDLPIDIYWTLNSALIVNGENGFNIMKMNKRTSSLNMESLEAFHRGSYKCIANNSAGFSEYVAVLEVNVPPQIQPFTFGDETANMGEIAGVFCMVPKGDLPLEIRWTLNSAPVINGEHRFTLQRMNPRTSSLSIDSLEAHHRGLYKCLAANKAGVAEYSAELVVNVPPQVLPFSFGEDTADMGEIASVNCVIPKGDLPLEIRWSLNLSPVISGENNFNVVRLNKRTSSLNIESLMAVHRGIYKCIASNKAGSSEYTAELQVNVPPQVMPFAFGDEPSNYGDSTAVQCAVFKGDTPLQLRWTLNGQTITDKTAGIRIIQMSTKLSSLSIDAIKGNHRGIFKCIATNEAGITEQSAELKVNVAPQIKPFSFGDDASNSGESLGVQCSITRGDLPINITWILNNQTLRSGDYEIIIGRMSTKASTLNIDYITAEHRGLYKCKAKNQAGEFSYEAELKVNVPPLIHPFSFDSEANEGDSVQLTCHIAKGDLPLKIRWTHNGLPLFSHLGVLTSKIGDRINLLTIESVKAINSGNYSCVAGNKGGQSTYTTELLVNVLPQIIPFNYDDVINTGDSVDLLCQIQKGDRPIKLHWSFEHASDDLHSHSKQPVMRTNRISSKSSILSISSAKREHTGIYTCTAANAAGFTTYSTNLTVNVPPRITPFQFGGEPLNFGEPASIQCTIAGGDWPMSIEWLFNDYYLPAHLQIVTTKFTRHTYVLGVESVTADHVGNYSCVAKNQAGKTSYTTTLIINVAPKIAPFDFGEEPLNQGEPASVQCTILGGDLPINVTWLLNSRIIDRFHDISLARLGKRVNVLTVESVTAHHAGNYSCRAQNKAGVTEHLAQLIALNFGEPVSVYCTIPGGDLPVSVIWTLNRHPIMPDLDILTERRGQRIHSLMIDAIEAKHEGIYTCIASNLAGKTEHSAELIVNVPPRINPFSFGDEAMSYGEFVNVQCTVSGGDVPLNIYWTLNEKPFDDYLEIFTAKRGKRINELTIESVAAKHIGYYSCVAENRAGRVNHTAELKVNVPPKITHFFFGDEPMSFGEFVNVQCIITGGDLPVNISWSLNNEPFEDYLEIFTTKRGKRINELTIESVAAKHAGNYSCIAENRAGRVNYTAELKVNVPPRIAPFDFGDEPSNFGESASVQCLVTSGDFPITFAWLFNGRRIIDQVYDVSMVKLGKKISALSIDVVRAHHAGNYTCVAANKALAVNHTVELIVNVPPYIQPFDFGSIPANFEDSVSVNCLVSSGDMPIEFEWLFNDEAVNYFAGVSVVRGGKRLSLLSIDSVHAGHAGNYTCKAKNRAAFSEYSAELIVNVPPKITPFEFGDQLANVEDSVSVTCLISSGDLPIDIEWLFNDYGLSSYSGVTVVKGGKRTSMLTIDNVHARHVGNYTCKARNYAAAVNYTAELIVNVPPKITPFDFGEIPANFEETVSVSCSIASGDQPIDIEWLFNDYGLSSYSGIMVVKGGKRSSMLTIDSVQARHVGNYTCRARNLASSVNYTAALIVNVPPKITPFFFGEEPANFEETVSVTCIISLGDQPIDIEWLFNDYALSSYSGVTVLKGGKRTSMLTIDSVQARHAGNYTCKARNHAAAVNITAELVVNVPPKITPFDFGEEPANFEETVSVTCIISLGDQPIDIEWLFNDYALSSYSGVTVIKGGKRTSILTIDSVQARHAGNYTCKARNHAAAVNFTAELVVNVPPKITPFFFGEEPVNFEDTVSVTCIISSGDQPIDIEWLFNDYGVSSYSVAPKIAHFDFGDVPANFEDSVSVNCLVASGDLPLDIEWVFNDYPINSYSGVNTSKMGKRLSVLMIDSVNARHVGNYTCKARNLWASTMYTAQLIVNVPPKVVGFDFGDDPVNFEDSVSVNCLISSGDMPVEIIWLLNNNAMDSYFGSGVNIMKSGKRASVLTIDAVHAGHVGNYTCLAKNRAGQASHSAKLIVNVPPKISPFSTGSEAVHLGHYITYQCTISEGDVPLNILWTLNNQPLFNEDNEDILIVKMGRRSSVLTIESVTARNAGNYTCQGSNKAGKASYTVPLRVIVLPRIRPFSFEDGPAQTGQYISLSCSATNGDLPLNITWFLNNEEVNESHGITTMMVNKRTSVLTIESVDDRHAGNFTCLARNPAGHQHYTTELNIYVLPKIAPFIPGAEAYFPGDYFTLQCSIIHGDHPMLIYWYFNQQQLNDALAQQLGIEISKMGSRSSVLTIESVKGNHAGNYTCFGKNSAGVTNYTASLIVNEVPPKLAPLPSSGDSPLYVGDYFQLNCAVVHGDAPFNITWFYNDEPVNKLDGITILMQSKRSSSLNIESVRGEHAGKYTCMGANRAGATEVFTHLIVKELPQLEQFHFNANGVNGGQAVRVMCMVISGDLPIDIHWLKNGQPLLRSIYHKIDEYTLILSLRQTNIADSGNYTCVATNAAGEARKWSILKVKVPPRWILEPTDKAFAQGSDAKVECKADGFPKPQVTWKKAVGDSPGEYKDLKKNDNIRVEEGTLHIDNIQKTNEGYYLCEAINGIGSGLSAVIMISVQAPPEFTEKLRNQTARRGEPAVLQCEAKGEKPIGILWNMNNMRLDPKNDNRYTIREEILSTGVMSSLSIKRTERSDSALFTCVATNAFGSDDASINMIIQEVPEMPYALKVLDKSGRSVQLSWAQPYDGNSPLTRYIIEFKRSRASWDEIDRVMVPGHTTEAQVQKLSPATTYNIRIVAENAIGTSQSSEAVTIITAEESPSGKPQNIKVEPVNQTTLRVTWKPPARSEWNGEILGYYVGYKLSNTNSSYIFETVNFLTEEGKEHSLELNNLRVYTQYSVVIQAFNKIGAGPLSDEEKQFTAEGTPSQPPSDTACTTLTSQTIRVSWVSPPLESANGVIKTYKVVYASSEEWYDETRRHYKKTASSDTVLHGLKKYTNYTMQVLATTAGGDGVRSAPIHCQTEPDVPEAPTDVKALVMGQSAILVSWRPPAQPNGIIQQYTVYTKVEGAEGEPKSQKIPHYQMSYEATDLEKNKPYEFWVTASTNIGEGQPSKSIIAMPSDQVPAKIASFDDTFTATFKEDAKMPCLAVGAPQPDITWKIKGIEFTGNDRMRILPDGSLLIKSVNRQDAGDYTCHAENSIAKDSITHKLIVLAPPQSPQVTLSATTTDSLTVKLKPYEGDTAPLHGYTIHYKPEFGEWETSEVSVDAQKYTIENLLCGSRYQVYATGFNNIGAGEASDILNTRTKGYKPKLPEKARFIEVSSNSVSLHFKAWKDGGCPMSHFVVENKKRDQIEWNQISNNVKPDNNYVVLDLEPATWYNLRITAHNSAGFTVAEYDFATLTVTGGTIAPSRDLPELTAEDTIRIILSNLNLVVPVVAALLVIIIAIIVICILRNKGNHHKGTIAPLDDGRGSGNLHTRIRLPAWMPEWLDLNFMVPLIATVIVVAVGILVVCVALSRRRADDLRGGQKDTMGPGATLDKRRPDLRDELGYIAPPNRKLPPVPGSNYNTCDRIKRGTVITRSGMRTSHSTWDPRRPNLYEELKPPPVPAHNNIYGHSHNIAECNYRHPGMEDEICPYATFHLLGFREEMDPTKAMNFQTFPHQNGHAPPGHAGTMGPPGHPGHMHSRSGSQSMPRANRYARKNSQGGQSSIYTPAPEYDDPANCAEEDQYRRYTRVNSQGGSLYSGPGPEYDDPANCAPEEDQYGSQYGGPYGTPYDHYGSRGSMGRRSVGSARNPGNSSPEPPPPPPRNHDMSNSSFNDSKESNEISEAECDRDHGPRGNYGGEFSDTLTTIILWYIQNKKKKNKNTKILKISPHQKDQRTTEEMRKLIERGRKKKEETEKKDFYNFHRNSSKKPASIKKISKEAQLRKEKT</sequence>
<dbReference type="CDD" id="cd20959">
    <property type="entry name" value="IgI_6_Dscam"/>
    <property type="match status" value="1"/>
</dbReference>
<protein>
    <recommendedName>
        <fullName evidence="16">Down syndrome cell adhesion molecule</fullName>
    </recommendedName>
</protein>
<feature type="compositionally biased region" description="Basic and acidic residues" evidence="10">
    <location>
        <begin position="4289"/>
        <end position="4320"/>
    </location>
</feature>
<feature type="domain" description="Ig-like" evidence="12">
    <location>
        <begin position="2941"/>
        <end position="3033"/>
    </location>
</feature>
<feature type="compositionally biased region" description="Polar residues" evidence="10">
    <location>
        <begin position="4115"/>
        <end position="4125"/>
    </location>
</feature>
<dbReference type="EMBL" id="JXJN01007385">
    <property type="status" value="NOT_ANNOTATED_CDS"/>
    <property type="molecule type" value="Genomic_DNA"/>
</dbReference>
<evidence type="ECO:0000256" key="9">
    <source>
        <dbReference type="ARBA" id="ARBA00023319"/>
    </source>
</evidence>
<feature type="domain" description="Ig-like" evidence="12">
    <location>
        <begin position="2848"/>
        <end position="2933"/>
    </location>
</feature>
<feature type="transmembrane region" description="Helical" evidence="11">
    <location>
        <begin position="3907"/>
        <end position="3930"/>
    </location>
</feature>
<feature type="domain" description="Ig-like" evidence="12">
    <location>
        <begin position="2021"/>
        <end position="2112"/>
    </location>
</feature>
<dbReference type="GO" id="GO:0030424">
    <property type="term" value="C:axon"/>
    <property type="evidence" value="ECO:0007669"/>
    <property type="project" value="TreeGrafter"/>
</dbReference>
<dbReference type="EMBL" id="JXJN01007383">
    <property type="status" value="NOT_ANNOTATED_CDS"/>
    <property type="molecule type" value="Genomic_DNA"/>
</dbReference>
<evidence type="ECO:0000256" key="7">
    <source>
        <dbReference type="ARBA" id="ARBA00023136"/>
    </source>
</evidence>
<feature type="domain" description="Ig-like" evidence="12">
    <location>
        <begin position="3538"/>
        <end position="3620"/>
    </location>
</feature>
<feature type="domain" description="Fibronectin type-III" evidence="13">
    <location>
        <begin position="3343"/>
        <end position="3439"/>
    </location>
</feature>
<dbReference type="PANTHER" id="PTHR10075:SF53">
    <property type="entry name" value="DOWN SYNDROME CELL ADHESION MOLECULE 1, ISOFORM BQ"/>
    <property type="match status" value="1"/>
</dbReference>
<dbReference type="SUPFAM" id="SSF48726">
    <property type="entry name" value="Immunoglobulin"/>
    <property type="match status" value="33"/>
</dbReference>
<dbReference type="FunFam" id="2.60.40.10:FF:000439">
    <property type="entry name" value="Down syndrome cell adhesion molecule, isoform J"/>
    <property type="match status" value="1"/>
</dbReference>
<dbReference type="GO" id="GO:0005886">
    <property type="term" value="C:plasma membrane"/>
    <property type="evidence" value="ECO:0007669"/>
    <property type="project" value="TreeGrafter"/>
</dbReference>
<dbReference type="GO" id="GO:0007411">
    <property type="term" value="P:axon guidance"/>
    <property type="evidence" value="ECO:0007669"/>
    <property type="project" value="TreeGrafter"/>
</dbReference>
<keyword evidence="3" id="KW-0732">Signal</keyword>
<evidence type="ECO:0000256" key="1">
    <source>
        <dbReference type="ARBA" id="ARBA00004167"/>
    </source>
</evidence>
<dbReference type="InterPro" id="IPR003599">
    <property type="entry name" value="Ig_sub"/>
</dbReference>
<feature type="region of interest" description="Disordered" evidence="10">
    <location>
        <begin position="4281"/>
        <end position="4346"/>
    </location>
</feature>
<feature type="domain" description="Fibronectin type-III" evidence="13">
    <location>
        <begin position="3628"/>
        <end position="3721"/>
    </location>
</feature>
<feature type="domain" description="Ig-like" evidence="12">
    <location>
        <begin position="1444"/>
        <end position="1537"/>
    </location>
</feature>
<dbReference type="InterPro" id="IPR056754">
    <property type="entry name" value="DSCAM/DSCAML_C"/>
</dbReference>
<dbReference type="InterPro" id="IPR036179">
    <property type="entry name" value="Ig-like_dom_sf"/>
</dbReference>
<feature type="domain" description="Ig-like" evidence="12">
    <location>
        <begin position="685"/>
        <end position="777"/>
    </location>
</feature>
<keyword evidence="6 11" id="KW-1133">Transmembrane helix</keyword>
<evidence type="ECO:0000256" key="10">
    <source>
        <dbReference type="SAM" id="MobiDB-lite"/>
    </source>
</evidence>
<dbReference type="Pfam" id="PF13927">
    <property type="entry name" value="Ig_3"/>
    <property type="match status" value="24"/>
</dbReference>
<reference evidence="14" key="2">
    <citation type="submission" date="2020-05" db="UniProtKB">
        <authorList>
            <consortium name="EnsemblMetazoa"/>
        </authorList>
    </citation>
    <scope>IDENTIFICATION</scope>
    <source>
        <strain evidence="14">IAEA</strain>
    </source>
</reference>
<feature type="domain" description="Ig-like" evidence="12">
    <location>
        <begin position="491"/>
        <end position="583"/>
    </location>
</feature>
<dbReference type="FunFam" id="2.60.40.10:FF:000333">
    <property type="entry name" value="Down syndrome cell adhesion molecule"/>
    <property type="match status" value="1"/>
</dbReference>
<dbReference type="InterPro" id="IPR013098">
    <property type="entry name" value="Ig_I-set"/>
</dbReference>
<dbReference type="VEuPathDB" id="VectorBase:GPPI016267"/>
<dbReference type="GO" id="GO:0007156">
    <property type="term" value="P:homophilic cell adhesion via plasma membrane adhesion molecules"/>
    <property type="evidence" value="ECO:0007669"/>
    <property type="project" value="TreeGrafter"/>
</dbReference>
<dbReference type="SUPFAM" id="SSF49265">
    <property type="entry name" value="Fibronectin type III"/>
    <property type="match status" value="3"/>
</dbReference>
<dbReference type="Proteomes" id="UP000092460">
    <property type="component" value="Unassembled WGS sequence"/>
</dbReference>
<dbReference type="STRING" id="67801.A0A1B0B203"/>
<dbReference type="FunFam" id="2.60.40.10:FF:000435">
    <property type="entry name" value="Down syndrome cell adhesion molecule, isoform J"/>
    <property type="match status" value="1"/>
</dbReference>
<feature type="domain" description="Ig-like" evidence="12">
    <location>
        <begin position="2213"/>
        <end position="2251"/>
    </location>
</feature>
<feature type="domain" description="Ig-like" evidence="12">
    <location>
        <begin position="2117"/>
        <end position="2208"/>
    </location>
</feature>
<evidence type="ECO:0000256" key="6">
    <source>
        <dbReference type="ARBA" id="ARBA00022989"/>
    </source>
</evidence>
<keyword evidence="5" id="KW-0130">Cell adhesion</keyword>
<dbReference type="FunFam" id="2.60.40.10:FF:000394">
    <property type="entry name" value="Down syndrome cell adhesion molecule, isoform J"/>
    <property type="match status" value="1"/>
</dbReference>
<dbReference type="InterPro" id="IPR013783">
    <property type="entry name" value="Ig-like_fold"/>
</dbReference>
<keyword evidence="4" id="KW-0677">Repeat</keyword>
<dbReference type="Gene3D" id="2.60.40.10">
    <property type="entry name" value="Immunoglobulins"/>
    <property type="match status" value="40"/>
</dbReference>
<feature type="domain" description="Ig-like" evidence="12">
    <location>
        <begin position="2554"/>
        <end position="2645"/>
    </location>
</feature>
<feature type="domain" description="Ig-like" evidence="12">
    <location>
        <begin position="2262"/>
        <end position="2355"/>
    </location>
</feature>
<dbReference type="PANTHER" id="PTHR10075">
    <property type="entry name" value="BASIGIN RELATED"/>
    <property type="match status" value="1"/>
</dbReference>
<dbReference type="InterPro" id="IPR003961">
    <property type="entry name" value="FN3_dom"/>
</dbReference>
<feature type="transmembrane region" description="Helical" evidence="11">
    <location>
        <begin position="3845"/>
        <end position="3866"/>
    </location>
</feature>
<feature type="domain" description="Ig-like" evidence="12">
    <location>
        <begin position="6"/>
        <end position="86"/>
    </location>
</feature>
<dbReference type="GO" id="GO:0098632">
    <property type="term" value="F:cell-cell adhesion mediator activity"/>
    <property type="evidence" value="ECO:0007669"/>
    <property type="project" value="TreeGrafter"/>
</dbReference>
<keyword evidence="15" id="KW-1185">Reference proteome</keyword>
<evidence type="ECO:0000256" key="5">
    <source>
        <dbReference type="ARBA" id="ARBA00022889"/>
    </source>
</evidence>
<dbReference type="CDD" id="cd00063">
    <property type="entry name" value="FN3"/>
    <property type="match status" value="6"/>
</dbReference>
<feature type="domain" description="Ig-like" evidence="12">
    <location>
        <begin position="1363"/>
        <end position="1441"/>
    </location>
</feature>
<evidence type="ECO:0000256" key="2">
    <source>
        <dbReference type="ARBA" id="ARBA00022692"/>
    </source>
</evidence>
<comment type="subcellular location">
    <subcellularLocation>
        <location evidence="1">Membrane</location>
        <topology evidence="1">Single-pass membrane protein</topology>
    </subcellularLocation>
</comment>
<dbReference type="FunFam" id="2.60.40.10:FF:000413">
    <property type="entry name" value="Down syndrome cell adhesion molecule, isoform F"/>
    <property type="match status" value="1"/>
</dbReference>
<evidence type="ECO:0000313" key="15">
    <source>
        <dbReference type="Proteomes" id="UP000092460"/>
    </source>
</evidence>
<feature type="domain" description="Ig-like" evidence="12">
    <location>
        <begin position="1071"/>
        <end position="1166"/>
    </location>
</feature>
<reference evidence="15" key="1">
    <citation type="submission" date="2015-01" db="EMBL/GenBank/DDBJ databases">
        <authorList>
            <person name="Aksoy S."/>
            <person name="Warren W."/>
            <person name="Wilson R.K."/>
        </authorList>
    </citation>
    <scope>NUCLEOTIDE SEQUENCE [LARGE SCALE GENOMIC DNA]</scope>
    <source>
        <strain evidence="15">IAEA</strain>
    </source>
</reference>
<feature type="domain" description="Ig-like" evidence="12">
    <location>
        <begin position="782"/>
        <end position="874"/>
    </location>
</feature>
<dbReference type="EnsemblMetazoa" id="GPPI016267-RA">
    <property type="protein sequence ID" value="GPPI016267-PA"/>
    <property type="gene ID" value="GPPI016267"/>
</dbReference>
<dbReference type="SMART" id="SM00060">
    <property type="entry name" value="FN3"/>
    <property type="match status" value="6"/>
</dbReference>
<feature type="compositionally biased region" description="Basic and acidic residues" evidence="10">
    <location>
        <begin position="4233"/>
        <end position="4251"/>
    </location>
</feature>
<feature type="domain" description="Ig-like" evidence="12">
    <location>
        <begin position="2650"/>
        <end position="2745"/>
    </location>
</feature>
<evidence type="ECO:0000313" key="14">
    <source>
        <dbReference type="EnsemblMetazoa" id="GPPI016267-PA"/>
    </source>
</evidence>
<feature type="domain" description="Fibronectin type-III" evidence="13">
    <location>
        <begin position="3725"/>
        <end position="3820"/>
    </location>
</feature>
<feature type="domain" description="Ig-like" evidence="12">
    <location>
        <begin position="198"/>
        <end position="278"/>
    </location>
</feature>
<feature type="domain" description="Ig-like" evidence="12">
    <location>
        <begin position="2751"/>
        <end position="2840"/>
    </location>
</feature>
<dbReference type="Pfam" id="PF00041">
    <property type="entry name" value="fn3"/>
    <property type="match status" value="5"/>
</dbReference>
<dbReference type="PROSITE" id="PS50835">
    <property type="entry name" value="IG_LIKE"/>
    <property type="match status" value="34"/>
</dbReference>
<dbReference type="InterPro" id="IPR036116">
    <property type="entry name" value="FN3_sf"/>
</dbReference>
<dbReference type="FunFam" id="2.60.40.10:FF:000426">
    <property type="entry name" value="Down syndrome cell adhesion molecule, isoform J"/>
    <property type="match status" value="1"/>
</dbReference>
<feature type="domain" description="Fibronectin type-III" evidence="13">
    <location>
        <begin position="3139"/>
        <end position="3233"/>
    </location>
</feature>
<dbReference type="InterPro" id="IPR007110">
    <property type="entry name" value="Ig-like_dom"/>
</dbReference>
<dbReference type="InterPro" id="IPR021012">
    <property type="entry name" value="Dscam1_C"/>
</dbReference>
<feature type="domain" description="Ig-like" evidence="12">
    <location>
        <begin position="1540"/>
        <end position="1633"/>
    </location>
</feature>
<feature type="domain" description="Ig-like" evidence="12">
    <location>
        <begin position="282"/>
        <end position="376"/>
    </location>
</feature>
<evidence type="ECO:0000256" key="3">
    <source>
        <dbReference type="ARBA" id="ARBA00022729"/>
    </source>
</evidence>
<evidence type="ECO:0000259" key="12">
    <source>
        <dbReference type="PROSITE" id="PS50835"/>
    </source>
</evidence>
<feature type="domain" description="Ig-like" evidence="12">
    <location>
        <begin position="1733"/>
        <end position="1824"/>
    </location>
</feature>
<feature type="domain" description="Ig-like" evidence="12">
    <location>
        <begin position="3038"/>
        <end position="3130"/>
    </location>
</feature>
<dbReference type="EMBL" id="JXJN01007384">
    <property type="status" value="NOT_ANNOTATED_CDS"/>
    <property type="molecule type" value="Genomic_DNA"/>
</dbReference>
<name>A0A1B0B203_9MUSC</name>
<dbReference type="GO" id="GO:0070593">
    <property type="term" value="P:dendrite self-avoidance"/>
    <property type="evidence" value="ECO:0007669"/>
    <property type="project" value="TreeGrafter"/>
</dbReference>
<feature type="domain" description="Ig-like" evidence="12">
    <location>
        <begin position="2358"/>
        <end position="2451"/>
    </location>
</feature>
<accession>A0A1B0B203</accession>
<feature type="domain" description="Fibronectin type-III" evidence="13">
    <location>
        <begin position="3443"/>
        <end position="3536"/>
    </location>
</feature>
<evidence type="ECO:0000256" key="11">
    <source>
        <dbReference type="SAM" id="Phobius"/>
    </source>
</evidence>
<feature type="domain" description="Fibronectin type-III" evidence="13">
    <location>
        <begin position="3238"/>
        <end position="3342"/>
    </location>
</feature>
<dbReference type="FunFam" id="2.60.40.10:FF:000410">
    <property type="entry name" value="Down syndrome cell adhesion molecule, isoform H"/>
    <property type="match status" value="1"/>
</dbReference>
<evidence type="ECO:0008006" key="16">
    <source>
        <dbReference type="Google" id="ProtNLM"/>
    </source>
</evidence>
<keyword evidence="2 11" id="KW-0812">Transmembrane</keyword>
<keyword evidence="9" id="KW-0393">Immunoglobulin domain</keyword>
<dbReference type="FunFam" id="2.60.40.10:FF:000093">
    <property type="entry name" value="Down syndrome cell adhesion molecule, isoform B"/>
    <property type="match status" value="1"/>
</dbReference>
<keyword evidence="8" id="KW-1015">Disulfide bond</keyword>
<feature type="domain" description="Ig-like" evidence="12">
    <location>
        <begin position="1636"/>
        <end position="1728"/>
    </location>
</feature>
<feature type="domain" description="Ig-like" evidence="12">
    <location>
        <begin position="1267"/>
        <end position="1358"/>
    </location>
</feature>
<dbReference type="SMART" id="SM00408">
    <property type="entry name" value="IGc2"/>
    <property type="match status" value="33"/>
</dbReference>
<dbReference type="CDD" id="cd20954">
    <property type="entry name" value="IgI_7_Dscam"/>
    <property type="match status" value="1"/>
</dbReference>
<dbReference type="FunFam" id="2.60.40.10:FF:000311">
    <property type="entry name" value="Down syndrome cell adhesion molecule, isoform D"/>
    <property type="match status" value="1"/>
</dbReference>
<dbReference type="FunFam" id="2.60.40.10:FF:000498">
    <property type="entry name" value="Down syndrome cell adhesion molecule, isoform J"/>
    <property type="match status" value="1"/>
</dbReference>
<feature type="domain" description="Ig-like" evidence="12">
    <location>
        <begin position="879"/>
        <end position="971"/>
    </location>
</feature>
<evidence type="ECO:0000256" key="8">
    <source>
        <dbReference type="ARBA" id="ARBA00023157"/>
    </source>
</evidence>
<feature type="domain" description="Ig-like" evidence="12">
    <location>
        <begin position="588"/>
        <end position="680"/>
    </location>
</feature>
<organism evidence="14 15">
    <name type="scientific">Glossina palpalis gambiensis</name>
    <dbReference type="NCBI Taxonomy" id="67801"/>
    <lineage>
        <taxon>Eukaryota</taxon>
        <taxon>Metazoa</taxon>
        <taxon>Ecdysozoa</taxon>
        <taxon>Arthropoda</taxon>
        <taxon>Hexapoda</taxon>
        <taxon>Insecta</taxon>
        <taxon>Pterygota</taxon>
        <taxon>Neoptera</taxon>
        <taxon>Endopterygota</taxon>
        <taxon>Diptera</taxon>
        <taxon>Brachycera</taxon>
        <taxon>Muscomorpha</taxon>
        <taxon>Hippoboscoidea</taxon>
        <taxon>Glossinidae</taxon>
        <taxon>Glossina</taxon>
    </lineage>
</organism>
<evidence type="ECO:0000259" key="13">
    <source>
        <dbReference type="PROSITE" id="PS50853"/>
    </source>
</evidence>